<reference evidence="1" key="2">
    <citation type="submission" date="2017-11" db="EMBL/GenBank/DDBJ databases">
        <title>Coralsnake Venomics: Analyses of Venom Gland Transcriptomes and Proteomes of Six Brazilian Taxa.</title>
        <authorList>
            <person name="Aird S.D."/>
            <person name="Jorge da Silva N."/>
            <person name="Qiu L."/>
            <person name="Villar-Briones A."/>
            <person name="Aparecida-Saddi V."/>
            <person name="Campos-Telles M.P."/>
            <person name="Grau M."/>
            <person name="Mikheyev A.S."/>
        </authorList>
    </citation>
    <scope>NUCLEOTIDE SEQUENCE</scope>
    <source>
        <tissue evidence="1">Venom_gland</tissue>
    </source>
</reference>
<reference evidence="1" key="1">
    <citation type="submission" date="2017-07" db="EMBL/GenBank/DDBJ databases">
        <authorList>
            <person name="Mikheyev A."/>
            <person name="Grau M."/>
        </authorList>
    </citation>
    <scope>NUCLEOTIDE SEQUENCE</scope>
    <source>
        <tissue evidence="1">Venom_gland</tissue>
    </source>
</reference>
<sequence length="111" mass="13320">MVHMHIFYILKCYLWLRLCPKEFANISGLFKDLFICLRGTLYYCTKLNFISVPLLLHLTELKFFLVKLPFKKKTRMLNFSFFKDLLAVLLLVLNCRFKAAFEKSMKEIKQK</sequence>
<accession>A0A2D4MV05</accession>
<name>A0A2D4MV05_9SAUR</name>
<dbReference type="EMBL" id="IACM01124840">
    <property type="protein sequence ID" value="LAB37227.1"/>
    <property type="molecule type" value="Transcribed_RNA"/>
</dbReference>
<proteinExistence type="predicted"/>
<organism evidence="1">
    <name type="scientific">Micrurus spixii</name>
    <name type="common">Amazon coral snake</name>
    <dbReference type="NCBI Taxonomy" id="129469"/>
    <lineage>
        <taxon>Eukaryota</taxon>
        <taxon>Metazoa</taxon>
        <taxon>Chordata</taxon>
        <taxon>Craniata</taxon>
        <taxon>Vertebrata</taxon>
        <taxon>Euteleostomi</taxon>
        <taxon>Lepidosauria</taxon>
        <taxon>Squamata</taxon>
        <taxon>Bifurcata</taxon>
        <taxon>Unidentata</taxon>
        <taxon>Episquamata</taxon>
        <taxon>Toxicofera</taxon>
        <taxon>Serpentes</taxon>
        <taxon>Colubroidea</taxon>
        <taxon>Elapidae</taxon>
        <taxon>Elapinae</taxon>
        <taxon>Micrurus</taxon>
    </lineage>
</organism>
<dbReference type="AlphaFoldDB" id="A0A2D4MV05"/>
<protein>
    <submittedName>
        <fullName evidence="1">Uncharacterized protein</fullName>
    </submittedName>
</protein>
<evidence type="ECO:0000313" key="1">
    <source>
        <dbReference type="EMBL" id="LAB37227.1"/>
    </source>
</evidence>